<dbReference type="GO" id="GO:0000981">
    <property type="term" value="F:DNA-binding transcription factor activity, RNA polymerase II-specific"/>
    <property type="evidence" value="ECO:0007669"/>
    <property type="project" value="InterPro"/>
</dbReference>
<dbReference type="GO" id="GO:0008270">
    <property type="term" value="F:zinc ion binding"/>
    <property type="evidence" value="ECO:0007669"/>
    <property type="project" value="InterPro"/>
</dbReference>
<gene>
    <name evidence="5" type="ORF">D0869_03782</name>
</gene>
<dbReference type="GO" id="GO:0006351">
    <property type="term" value="P:DNA-templated transcription"/>
    <property type="evidence" value="ECO:0007669"/>
    <property type="project" value="InterPro"/>
</dbReference>
<dbReference type="SUPFAM" id="SSF57701">
    <property type="entry name" value="Zn2/Cys6 DNA-binding domain"/>
    <property type="match status" value="1"/>
</dbReference>
<sequence length="744" mass="82153">MDGAVSEGELRRRKRRVPDEDRKRASKACDRCRKRKNRCKSGSTRACRSCQIAGYTCSFTEVPDRRAMNTQSPQAHPNASAPHRPEIQHRHGHRGSSPVRPQIETMANDIALTPSEYPGWASFLAKLQDTFCVELPTASSHLVQNSPQCESSSTSSEAQRGRLKAALSRFPPWRVAQFLVSVQIEHGTDCFFYFDQPRFMADLFELYHQGHSHHNENASFVCLALAVFALGSQWIALSKPTSCASVSFPEDQDPGRIFYDTAQTLIGDVVQSSSLTSVQAIFVLSVYLLPASAFGAAFVYMGLALRKAMTIELHREASDSATLQADRESRRRLWWAIYSLERTLTIKLNRPPSVDAMHISARLPDRCSGLDDNQKFDNLPLQRANAQLIAILDKISSPYPSTSSQMLPLENKLKQWKASIPQELRREVTPSDSSNYRAVIHLHLNYYFAWIAMGRVAVVTAARAHVASSLHRDQTPTPLDPAVLTVAQSCIKAAIKMLGLFEDLHKTGNTTRFSFTDFQGCSIATIVLLVGSLISGEEECRTIASAGLDYLRLMAGKQVTPLKGVRFVEAVQKIVVEASLKVGANKEHCTPSTPITSDPAVSDYNSWAEWLQTVQNPEAGRASQGLSAEHPTSRPLSVAQDRQIRQQDLPASLANDLNDAFFPVTASQPIRPHAQEATAFQTSFGYDSGPNTGNQVFSSAAEPTFGGSSGTDYNFMMGLTDLSVLNFPDEIDMDLTFGSPVWYL</sequence>
<feature type="region of interest" description="Disordered" evidence="3">
    <location>
        <begin position="1"/>
        <end position="29"/>
    </location>
</feature>
<dbReference type="PANTHER" id="PTHR46910:SF23">
    <property type="entry name" value="THIAMINE REPRESSIBLE GENES REGULATORY PROTEIN THI1"/>
    <property type="match status" value="1"/>
</dbReference>
<feature type="compositionally biased region" description="Polar residues" evidence="3">
    <location>
        <begin position="68"/>
        <end position="77"/>
    </location>
</feature>
<dbReference type="Gene3D" id="4.10.240.10">
    <property type="entry name" value="Zn(2)-C6 fungal-type DNA-binding domain"/>
    <property type="match status" value="1"/>
</dbReference>
<dbReference type="OrthoDB" id="3266505at2759"/>
<dbReference type="PROSITE" id="PS00463">
    <property type="entry name" value="ZN2_CY6_FUNGAL_1"/>
    <property type="match status" value="1"/>
</dbReference>
<accession>A0A3M6X3Y5</accession>
<protein>
    <recommendedName>
        <fullName evidence="4">Zn(2)-C6 fungal-type domain-containing protein</fullName>
    </recommendedName>
</protein>
<dbReference type="InterPro" id="IPR036864">
    <property type="entry name" value="Zn2-C6_fun-type_DNA-bd_sf"/>
</dbReference>
<reference evidence="5 6" key="1">
    <citation type="journal article" date="2018" name="BMC Genomics">
        <title>Genomic evidence for intraspecific hybridization in a clonal and extremely halotolerant yeast.</title>
        <authorList>
            <person name="Gostincar C."/>
            <person name="Stajich J.E."/>
            <person name="Zupancic J."/>
            <person name="Zalar P."/>
            <person name="Gunde-Cimerman N."/>
        </authorList>
    </citation>
    <scope>NUCLEOTIDE SEQUENCE [LARGE SCALE GENOMIC DNA]</scope>
    <source>
        <strain evidence="5 6">EXF-6656</strain>
    </source>
</reference>
<dbReference type="Pfam" id="PF00172">
    <property type="entry name" value="Zn_clus"/>
    <property type="match status" value="1"/>
</dbReference>
<evidence type="ECO:0000256" key="1">
    <source>
        <dbReference type="ARBA" id="ARBA00022723"/>
    </source>
</evidence>
<comment type="caution">
    <text evidence="5">The sequence shown here is derived from an EMBL/GenBank/DDBJ whole genome shotgun (WGS) entry which is preliminary data.</text>
</comment>
<dbReference type="SMART" id="SM00066">
    <property type="entry name" value="GAL4"/>
    <property type="match status" value="1"/>
</dbReference>
<keyword evidence="2" id="KW-0539">Nucleus</keyword>
<keyword evidence="1" id="KW-0479">Metal-binding</keyword>
<evidence type="ECO:0000259" key="4">
    <source>
        <dbReference type="PROSITE" id="PS50048"/>
    </source>
</evidence>
<dbReference type="SMART" id="SM00906">
    <property type="entry name" value="Fungal_trans"/>
    <property type="match status" value="1"/>
</dbReference>
<dbReference type="InterPro" id="IPR007219">
    <property type="entry name" value="XnlR_reg_dom"/>
</dbReference>
<feature type="domain" description="Zn(2)-C6 fungal-type" evidence="4">
    <location>
        <begin position="28"/>
        <end position="59"/>
    </location>
</feature>
<evidence type="ECO:0000256" key="3">
    <source>
        <dbReference type="SAM" id="MobiDB-lite"/>
    </source>
</evidence>
<dbReference type="InterPro" id="IPR050987">
    <property type="entry name" value="AtrR-like"/>
</dbReference>
<dbReference type="PROSITE" id="PS50048">
    <property type="entry name" value="ZN2_CY6_FUNGAL_2"/>
    <property type="match status" value="1"/>
</dbReference>
<evidence type="ECO:0000256" key="2">
    <source>
        <dbReference type="ARBA" id="ARBA00023242"/>
    </source>
</evidence>
<dbReference type="CDD" id="cd00067">
    <property type="entry name" value="GAL4"/>
    <property type="match status" value="1"/>
</dbReference>
<feature type="region of interest" description="Disordered" evidence="3">
    <location>
        <begin position="619"/>
        <end position="642"/>
    </location>
</feature>
<dbReference type="CDD" id="cd12148">
    <property type="entry name" value="fungal_TF_MHR"/>
    <property type="match status" value="1"/>
</dbReference>
<organism evidence="5 6">
    <name type="scientific">Hortaea werneckii</name>
    <name type="common">Black yeast</name>
    <name type="synonym">Cladosporium werneckii</name>
    <dbReference type="NCBI Taxonomy" id="91943"/>
    <lineage>
        <taxon>Eukaryota</taxon>
        <taxon>Fungi</taxon>
        <taxon>Dikarya</taxon>
        <taxon>Ascomycota</taxon>
        <taxon>Pezizomycotina</taxon>
        <taxon>Dothideomycetes</taxon>
        <taxon>Dothideomycetidae</taxon>
        <taxon>Mycosphaerellales</taxon>
        <taxon>Teratosphaeriaceae</taxon>
        <taxon>Hortaea</taxon>
    </lineage>
</organism>
<evidence type="ECO:0000313" key="5">
    <source>
        <dbReference type="EMBL" id="RMX85502.1"/>
    </source>
</evidence>
<dbReference type="EMBL" id="QWIJ01000218">
    <property type="protein sequence ID" value="RMX85502.1"/>
    <property type="molecule type" value="Genomic_DNA"/>
</dbReference>
<dbReference type="GO" id="GO:0003677">
    <property type="term" value="F:DNA binding"/>
    <property type="evidence" value="ECO:0007669"/>
    <property type="project" value="InterPro"/>
</dbReference>
<feature type="region of interest" description="Disordered" evidence="3">
    <location>
        <begin position="68"/>
        <end position="100"/>
    </location>
</feature>
<dbReference type="Pfam" id="PF04082">
    <property type="entry name" value="Fungal_trans"/>
    <property type="match status" value="1"/>
</dbReference>
<name>A0A3M6X3Y5_HORWE</name>
<dbReference type="InterPro" id="IPR001138">
    <property type="entry name" value="Zn2Cys6_DnaBD"/>
</dbReference>
<dbReference type="AlphaFoldDB" id="A0A3M6X3Y5"/>
<feature type="compositionally biased region" description="Basic and acidic residues" evidence="3">
    <location>
        <begin position="17"/>
        <end position="29"/>
    </location>
</feature>
<dbReference type="Proteomes" id="UP000281245">
    <property type="component" value="Unassembled WGS sequence"/>
</dbReference>
<dbReference type="VEuPathDB" id="FungiDB:BTJ68_10707"/>
<dbReference type="PANTHER" id="PTHR46910">
    <property type="entry name" value="TRANSCRIPTION FACTOR PDR1"/>
    <property type="match status" value="1"/>
</dbReference>
<proteinExistence type="predicted"/>
<evidence type="ECO:0000313" key="6">
    <source>
        <dbReference type="Proteomes" id="UP000281245"/>
    </source>
</evidence>